<sequence length="325" mass="36142">MTIQPSDLTPELVTNIRSSTFTVTADDGLKIYTKRWHVPEPTKRTAVLLFNHGFGSRVDNADNFMPHLARLGFEVVLFDQRGAGKTSPGPLYALTDDTHVYADLDRVLEAVWELNETENTPEVPLVLWGTSMGGGIILNYGIRGKYRERVAGYAAFAPLVTVHPTSRPGVLTRAVLAAAAAAWPTLRRRAGLKPEHMTHDAHYLELFREAAASTAADAPGVFSVRMMHDMLVRGERLEDAEYVGGFVARPVGVFHSETDKVNDYAGARTFFELLPDRVPVKKFYTYEDSGHALMRETLDRVAQVVSDLVEFVELVESEYDKTKST</sequence>
<accession>A0A5E8BF97</accession>
<dbReference type="SUPFAM" id="SSF53474">
    <property type="entry name" value="alpha/beta-Hydrolases"/>
    <property type="match status" value="1"/>
</dbReference>
<keyword evidence="3" id="KW-1185">Reference proteome</keyword>
<dbReference type="EMBL" id="CABVLU010000002">
    <property type="protein sequence ID" value="VVT50199.1"/>
    <property type="molecule type" value="Genomic_DNA"/>
</dbReference>
<evidence type="ECO:0000313" key="3">
    <source>
        <dbReference type="Proteomes" id="UP000398389"/>
    </source>
</evidence>
<dbReference type="PANTHER" id="PTHR11614">
    <property type="entry name" value="PHOSPHOLIPASE-RELATED"/>
    <property type="match status" value="1"/>
</dbReference>
<dbReference type="InterPro" id="IPR022742">
    <property type="entry name" value="Hydrolase_4"/>
</dbReference>
<reference evidence="2 3" key="1">
    <citation type="submission" date="2019-09" db="EMBL/GenBank/DDBJ databases">
        <authorList>
            <person name="Brejova B."/>
        </authorList>
    </citation>
    <scope>NUCLEOTIDE SEQUENCE [LARGE SCALE GENOMIC DNA]</scope>
</reference>
<evidence type="ECO:0000259" key="1">
    <source>
        <dbReference type="Pfam" id="PF12146"/>
    </source>
</evidence>
<dbReference type="GeneID" id="43581468"/>
<dbReference type="OrthoDB" id="10249433at2759"/>
<dbReference type="Proteomes" id="UP000398389">
    <property type="component" value="Unassembled WGS sequence"/>
</dbReference>
<feature type="domain" description="Serine aminopeptidase S33" evidence="1">
    <location>
        <begin position="44"/>
        <end position="297"/>
    </location>
</feature>
<dbReference type="RefSeq" id="XP_031853259.1">
    <property type="nucleotide sequence ID" value="XM_031997368.1"/>
</dbReference>
<dbReference type="Gene3D" id="3.40.50.1820">
    <property type="entry name" value="alpha/beta hydrolase"/>
    <property type="match status" value="1"/>
</dbReference>
<proteinExistence type="predicted"/>
<dbReference type="InterPro" id="IPR051044">
    <property type="entry name" value="MAG_DAG_Lipase"/>
</dbReference>
<dbReference type="Pfam" id="PF12146">
    <property type="entry name" value="Hydrolase_4"/>
    <property type="match status" value="1"/>
</dbReference>
<protein>
    <recommendedName>
        <fullName evidence="1">Serine aminopeptidase S33 domain-containing protein</fullName>
    </recommendedName>
</protein>
<gene>
    <name evidence="2" type="ORF">SAPINGB_P002650</name>
</gene>
<dbReference type="InterPro" id="IPR029058">
    <property type="entry name" value="AB_hydrolase_fold"/>
</dbReference>
<dbReference type="AlphaFoldDB" id="A0A5E8BF97"/>
<organism evidence="2 3">
    <name type="scientific">Magnusiomyces paraingens</name>
    <dbReference type="NCBI Taxonomy" id="2606893"/>
    <lineage>
        <taxon>Eukaryota</taxon>
        <taxon>Fungi</taxon>
        <taxon>Dikarya</taxon>
        <taxon>Ascomycota</taxon>
        <taxon>Saccharomycotina</taxon>
        <taxon>Dipodascomycetes</taxon>
        <taxon>Dipodascales</taxon>
        <taxon>Dipodascaceae</taxon>
        <taxon>Magnusiomyces</taxon>
    </lineage>
</organism>
<name>A0A5E8BF97_9ASCO</name>
<evidence type="ECO:0000313" key="2">
    <source>
        <dbReference type="EMBL" id="VVT50199.1"/>
    </source>
</evidence>